<dbReference type="EMBL" id="LK931336">
    <property type="protein sequence ID" value="CDZ82734.1"/>
    <property type="molecule type" value="Genomic_DNA"/>
</dbReference>
<name>A0A078LF37_CITKO</name>
<dbReference type="AlphaFoldDB" id="A0A078LF37"/>
<reference evidence="2" key="1">
    <citation type="submission" date="2014-06" db="EMBL/GenBank/DDBJ databases">
        <authorList>
            <person name="Urmite Genomes Urmite Genomes"/>
        </authorList>
    </citation>
    <scope>NUCLEOTIDE SEQUENCE</scope>
</reference>
<dbReference type="PATRIC" id="fig|545.12.peg.820"/>
<gene>
    <name evidence="2" type="ORF">BN1086_00820</name>
</gene>
<sequence>MKMQLKQSFERSQQKSVKGFLDAHPKNQIKMRPNDEDNFFTKLAKRSQRA</sequence>
<feature type="region of interest" description="Disordered" evidence="1">
    <location>
        <begin position="1"/>
        <end position="38"/>
    </location>
</feature>
<accession>A0A078LF37</accession>
<organism evidence="2">
    <name type="scientific">Citrobacter koseri</name>
    <name type="common">Citrobacter diversus</name>
    <dbReference type="NCBI Taxonomy" id="545"/>
    <lineage>
        <taxon>Bacteria</taxon>
        <taxon>Pseudomonadati</taxon>
        <taxon>Pseudomonadota</taxon>
        <taxon>Gammaproteobacteria</taxon>
        <taxon>Enterobacterales</taxon>
        <taxon>Enterobacteriaceae</taxon>
        <taxon>Citrobacter</taxon>
    </lineage>
</organism>
<protein>
    <submittedName>
        <fullName evidence="2">Uncharacterized protein</fullName>
    </submittedName>
</protein>
<evidence type="ECO:0000313" key="2">
    <source>
        <dbReference type="EMBL" id="CDZ82734.1"/>
    </source>
</evidence>
<proteinExistence type="predicted"/>
<evidence type="ECO:0000256" key="1">
    <source>
        <dbReference type="SAM" id="MobiDB-lite"/>
    </source>
</evidence>